<gene>
    <name evidence="8" type="ORF">HF324_27595</name>
    <name evidence="7" type="ORF">HF329_27735</name>
</gene>
<evidence type="ECO:0000256" key="2">
    <source>
        <dbReference type="ARBA" id="ARBA00022475"/>
    </source>
</evidence>
<reference evidence="9 10" key="1">
    <citation type="submission" date="2020-04" db="EMBL/GenBank/DDBJ databases">
        <authorList>
            <person name="Kittiwongwattana C."/>
        </authorList>
    </citation>
    <scope>NUCLEOTIDE SEQUENCE [LARGE SCALE GENOMIC DNA]</scope>
    <source>
        <strain evidence="8 10">1303</strain>
        <strain evidence="9">1310</strain>
    </source>
</reference>
<evidence type="ECO:0000256" key="6">
    <source>
        <dbReference type="SAM" id="Phobius"/>
    </source>
</evidence>
<evidence type="ECO:0000256" key="1">
    <source>
        <dbReference type="ARBA" id="ARBA00004141"/>
    </source>
</evidence>
<dbReference type="AlphaFoldDB" id="A0AAE6ZLH0"/>
<dbReference type="InterPro" id="IPR000537">
    <property type="entry name" value="UbiA_prenyltransferase"/>
</dbReference>
<sequence>MGMVRILNTAISLPAKEAYIIFLFIRNDIWDTVIPTFLTFIAAFFYNRESWRQFPTMLLYASIYNLLYILTFCIANQVNGVEEDRLNKPYRPLVRGVLTVREAEKRSYIYNALFLFTAYLLDVFWYALSWQLVTLMMCNWGFSNHWFLKNVFCISIGTILLLGAQWRIVGDEIQLQIWNFIFFLSFWAGAGLPLQDFRDQDGDRYMRRKTLPLVLGDLPARRYMIAHMMLLSPLLYFFTIATQIDDASEISSPKMILVTTAQVLWHWIIALRIWLYRNPAADDTSYHYFVCLFCVTIPMICFL</sequence>
<feature type="transmembrane region" description="Helical" evidence="6">
    <location>
        <begin position="176"/>
        <end position="194"/>
    </location>
</feature>
<dbReference type="Proteomes" id="UP000502421">
    <property type="component" value="Chromosome"/>
</dbReference>
<keyword evidence="4 6" id="KW-1133">Transmembrane helix</keyword>
<name>A0AAE6ZLH0_9BACT</name>
<reference evidence="7" key="2">
    <citation type="submission" date="2020-09" db="EMBL/GenBank/DDBJ databases">
        <authorList>
            <person name="Kittiwongwattana C."/>
        </authorList>
    </citation>
    <scope>NUCLEOTIDE SEQUENCE</scope>
    <source>
        <strain evidence="7">1310</strain>
    </source>
</reference>
<organism evidence="7 9">
    <name type="scientific">Chitinophaga oryzae</name>
    <dbReference type="NCBI Taxonomy" id="2725414"/>
    <lineage>
        <taxon>Bacteria</taxon>
        <taxon>Pseudomonadati</taxon>
        <taxon>Bacteroidota</taxon>
        <taxon>Chitinophagia</taxon>
        <taxon>Chitinophagales</taxon>
        <taxon>Chitinophagaceae</taxon>
        <taxon>Chitinophaga</taxon>
    </lineage>
</organism>
<feature type="transmembrane region" description="Helical" evidence="6">
    <location>
        <begin position="286"/>
        <end position="302"/>
    </location>
</feature>
<evidence type="ECO:0000313" key="8">
    <source>
        <dbReference type="EMBL" id="QJB41400.1"/>
    </source>
</evidence>
<dbReference type="GO" id="GO:0016020">
    <property type="term" value="C:membrane"/>
    <property type="evidence" value="ECO:0007669"/>
    <property type="project" value="UniProtKB-SubCell"/>
</dbReference>
<dbReference type="EMBL" id="CP051205">
    <property type="protein sequence ID" value="QJB34889.1"/>
    <property type="molecule type" value="Genomic_DNA"/>
</dbReference>
<feature type="transmembrane region" description="Helical" evidence="6">
    <location>
        <begin position="108"/>
        <end position="127"/>
    </location>
</feature>
<dbReference type="Proteomes" id="UP000503144">
    <property type="component" value="Chromosome"/>
</dbReference>
<dbReference type="KEGG" id="coy:HF329_27735"/>
<comment type="subcellular location">
    <subcellularLocation>
        <location evidence="1">Membrane</location>
        <topology evidence="1">Multi-pass membrane protein</topology>
    </subcellularLocation>
</comment>
<feature type="transmembrane region" description="Helical" evidence="6">
    <location>
        <begin position="58"/>
        <end position="78"/>
    </location>
</feature>
<feature type="transmembrane region" description="Helical" evidence="6">
    <location>
        <begin position="29"/>
        <end position="46"/>
    </location>
</feature>
<dbReference type="RefSeq" id="WP_168809400.1">
    <property type="nucleotide sequence ID" value="NZ_CP051204.2"/>
</dbReference>
<protein>
    <submittedName>
        <fullName evidence="7">UbiA family prenyltransferase</fullName>
    </submittedName>
</protein>
<dbReference type="PANTHER" id="PTHR42723:SF1">
    <property type="entry name" value="CHLOROPHYLL SYNTHASE, CHLOROPLASTIC"/>
    <property type="match status" value="1"/>
</dbReference>
<dbReference type="PANTHER" id="PTHR42723">
    <property type="entry name" value="CHLOROPHYLL SYNTHASE"/>
    <property type="match status" value="1"/>
</dbReference>
<feature type="transmembrane region" description="Helical" evidence="6">
    <location>
        <begin position="147"/>
        <end position="164"/>
    </location>
</feature>
<dbReference type="EMBL" id="CP051204">
    <property type="protein sequence ID" value="QJB41400.1"/>
    <property type="molecule type" value="Genomic_DNA"/>
</dbReference>
<dbReference type="InterPro" id="IPR044878">
    <property type="entry name" value="UbiA_sf"/>
</dbReference>
<evidence type="ECO:0000313" key="10">
    <source>
        <dbReference type="Proteomes" id="UP000503144"/>
    </source>
</evidence>
<accession>A0AAE6ZLH0</accession>
<keyword evidence="10" id="KW-1185">Reference proteome</keyword>
<evidence type="ECO:0000313" key="9">
    <source>
        <dbReference type="Proteomes" id="UP000502421"/>
    </source>
</evidence>
<keyword evidence="5 6" id="KW-0472">Membrane</keyword>
<feature type="transmembrane region" description="Helical" evidence="6">
    <location>
        <begin position="256"/>
        <end position="274"/>
    </location>
</feature>
<evidence type="ECO:0000256" key="3">
    <source>
        <dbReference type="ARBA" id="ARBA00022692"/>
    </source>
</evidence>
<dbReference type="GO" id="GO:0016765">
    <property type="term" value="F:transferase activity, transferring alkyl or aryl (other than methyl) groups"/>
    <property type="evidence" value="ECO:0007669"/>
    <property type="project" value="InterPro"/>
</dbReference>
<keyword evidence="2" id="KW-1003">Cell membrane</keyword>
<dbReference type="InterPro" id="IPR050475">
    <property type="entry name" value="Prenyltransferase_related"/>
</dbReference>
<feature type="transmembrane region" description="Helical" evidence="6">
    <location>
        <begin position="223"/>
        <end position="244"/>
    </location>
</feature>
<dbReference type="Gene3D" id="1.10.357.140">
    <property type="entry name" value="UbiA prenyltransferase"/>
    <property type="match status" value="1"/>
</dbReference>
<proteinExistence type="predicted"/>
<evidence type="ECO:0000256" key="4">
    <source>
        <dbReference type="ARBA" id="ARBA00022989"/>
    </source>
</evidence>
<dbReference type="CDD" id="cd13965">
    <property type="entry name" value="PT_UbiA_3"/>
    <property type="match status" value="1"/>
</dbReference>
<dbReference type="Pfam" id="PF01040">
    <property type="entry name" value="UbiA"/>
    <property type="match status" value="1"/>
</dbReference>
<evidence type="ECO:0000256" key="5">
    <source>
        <dbReference type="ARBA" id="ARBA00023136"/>
    </source>
</evidence>
<evidence type="ECO:0000313" key="7">
    <source>
        <dbReference type="EMBL" id="QJB34889.1"/>
    </source>
</evidence>
<keyword evidence="3 6" id="KW-0812">Transmembrane</keyword>